<dbReference type="InterPro" id="IPR050706">
    <property type="entry name" value="Cyclic-di-GMP_PDE-like"/>
</dbReference>
<dbReference type="SMART" id="SM00052">
    <property type="entry name" value="EAL"/>
    <property type="match status" value="1"/>
</dbReference>
<dbReference type="PANTHER" id="PTHR33121">
    <property type="entry name" value="CYCLIC DI-GMP PHOSPHODIESTERASE PDEF"/>
    <property type="match status" value="1"/>
</dbReference>
<proteinExistence type="predicted"/>
<evidence type="ECO:0000259" key="1">
    <source>
        <dbReference type="PROSITE" id="PS50883"/>
    </source>
</evidence>
<dbReference type="EMBL" id="VEWJ01000012">
    <property type="protein sequence ID" value="TPF74391.1"/>
    <property type="molecule type" value="Genomic_DNA"/>
</dbReference>
<organism evidence="2 3">
    <name type="scientific">Brucella gallinifaecis</name>
    <dbReference type="NCBI Taxonomy" id="215590"/>
    <lineage>
        <taxon>Bacteria</taxon>
        <taxon>Pseudomonadati</taxon>
        <taxon>Pseudomonadota</taxon>
        <taxon>Alphaproteobacteria</taxon>
        <taxon>Hyphomicrobiales</taxon>
        <taxon>Brucellaceae</taxon>
        <taxon>Brucella/Ochrobactrum group</taxon>
        <taxon>Brucella</taxon>
    </lineage>
</organism>
<dbReference type="Proteomes" id="UP000315388">
    <property type="component" value="Unassembled WGS sequence"/>
</dbReference>
<sequence>MISLSSFSHDVQSGKVLYRQATDLLSARSGLAGRTVSLELGIAVEPVVELMSASSPDRIELYGECLGRLLIDDQVELRGGAFVAVFEAAGVVGVLDELVLERVLQRLRIDPAVQLGCNISPYTLADPLVWECILNRIGAQSDLATRLTLEITESAPLDAIEQVAERLGRAKALGVRLALDDFGTGFAVGGYLRNVDVDWDIVKVDRSFLGDLRKTSAGRRNLASMVAMASDLAPVIVVEGIETEAHLAAARGSGARFGQGWLFEEMSASQWHPVAPEVTARFVQALQQKDNGGSHLNTCLSVMAPVGDAGQLLTRPQIDDHRSILPGVVATTTDEGSVLPYSFQPHAGACIVGSQWSPLLWLRDPRRSIVHIIAAIGGMWGRLSLQFISQIQWNWKRWRM</sequence>
<reference evidence="2 3" key="1">
    <citation type="journal article" date="2003" name="Int. J. Syst. Evol. Microbiol.">
        <title>Towards a standardized format for the description of a novel species (of an established genus): Ochrobactrum gallinifaecis sp. nov.</title>
        <authorList>
            <person name="Kampfer P."/>
            <person name="Buczolits S."/>
            <person name="Albrecht A."/>
            <person name="Busse H.J."/>
            <person name="Stackebrandt E."/>
        </authorList>
    </citation>
    <scope>NUCLEOTIDE SEQUENCE [LARGE SCALE GENOMIC DNA]</scope>
    <source>
        <strain evidence="2 3">ISO 196</strain>
    </source>
</reference>
<dbReference type="InterPro" id="IPR001633">
    <property type="entry name" value="EAL_dom"/>
</dbReference>
<protein>
    <submittedName>
        <fullName evidence="2">EAL domain-containing protein</fullName>
    </submittedName>
</protein>
<dbReference type="Gene3D" id="3.20.20.450">
    <property type="entry name" value="EAL domain"/>
    <property type="match status" value="1"/>
</dbReference>
<dbReference type="OrthoDB" id="9814202at2"/>
<accession>A0A502BL66</accession>
<dbReference type="GO" id="GO:0071111">
    <property type="term" value="F:cyclic-guanylate-specific phosphodiesterase activity"/>
    <property type="evidence" value="ECO:0007669"/>
    <property type="project" value="InterPro"/>
</dbReference>
<dbReference type="SUPFAM" id="SSF141868">
    <property type="entry name" value="EAL domain-like"/>
    <property type="match status" value="1"/>
</dbReference>
<dbReference type="CDD" id="cd01948">
    <property type="entry name" value="EAL"/>
    <property type="match status" value="1"/>
</dbReference>
<dbReference type="InterPro" id="IPR035919">
    <property type="entry name" value="EAL_sf"/>
</dbReference>
<comment type="caution">
    <text evidence="2">The sequence shown here is derived from an EMBL/GenBank/DDBJ whole genome shotgun (WGS) entry which is preliminary data.</text>
</comment>
<dbReference type="PANTHER" id="PTHR33121:SF79">
    <property type="entry name" value="CYCLIC DI-GMP PHOSPHODIESTERASE PDED-RELATED"/>
    <property type="match status" value="1"/>
</dbReference>
<evidence type="ECO:0000313" key="3">
    <source>
        <dbReference type="Proteomes" id="UP000315388"/>
    </source>
</evidence>
<evidence type="ECO:0000313" key="2">
    <source>
        <dbReference type="EMBL" id="TPF74391.1"/>
    </source>
</evidence>
<dbReference type="PROSITE" id="PS50883">
    <property type="entry name" value="EAL"/>
    <property type="match status" value="1"/>
</dbReference>
<dbReference type="AlphaFoldDB" id="A0A502BL66"/>
<keyword evidence="3" id="KW-1185">Reference proteome</keyword>
<dbReference type="RefSeq" id="WP_140905946.1">
    <property type="nucleotide sequence ID" value="NZ_JBHTMD010000011.1"/>
</dbReference>
<feature type="domain" description="EAL" evidence="1">
    <location>
        <begin position="20"/>
        <end position="280"/>
    </location>
</feature>
<name>A0A502BL66_9HYPH</name>
<gene>
    <name evidence="2" type="ORF">FHY56_14880</name>
</gene>
<dbReference type="Pfam" id="PF00563">
    <property type="entry name" value="EAL"/>
    <property type="match status" value="1"/>
</dbReference>